<evidence type="ECO:0000313" key="2">
    <source>
        <dbReference type="EMBL" id="MCR8827403.1"/>
    </source>
</evidence>
<keyword evidence="3" id="KW-1185">Reference proteome</keyword>
<sequence>MRRHCPAALAVALSFGTASAVMADGQAAMQAFNAYCFQAGQTSMQARANMQALAGTPLPFTLVFWDATLEKAPADAPRGVERRCEVSWPGDQPRTAIDALRAQMATPPVFGQPTALPDTHAAQAGTALIEGRELLQGRVAVVHVGTRAQGAATRTFMAVDRLPVSIAPGDSK</sequence>
<accession>A0ABT1Z2P3</accession>
<feature type="signal peptide" evidence="1">
    <location>
        <begin position="1"/>
        <end position="23"/>
    </location>
</feature>
<protein>
    <submittedName>
        <fullName evidence="2">Uncharacterized protein</fullName>
    </submittedName>
</protein>
<gene>
    <name evidence="2" type="ORF">NTA49_12735</name>
</gene>
<organism evidence="2 3">
    <name type="scientific">Pseudosulfitobacter koreensis</name>
    <dbReference type="NCBI Taxonomy" id="2968472"/>
    <lineage>
        <taxon>Bacteria</taxon>
        <taxon>Pseudomonadati</taxon>
        <taxon>Pseudomonadota</taxon>
        <taxon>Alphaproteobacteria</taxon>
        <taxon>Rhodobacterales</taxon>
        <taxon>Roseobacteraceae</taxon>
        <taxon>Pseudosulfitobacter</taxon>
    </lineage>
</organism>
<evidence type="ECO:0000256" key="1">
    <source>
        <dbReference type="SAM" id="SignalP"/>
    </source>
</evidence>
<keyword evidence="1" id="KW-0732">Signal</keyword>
<feature type="chain" id="PRO_5047018520" evidence="1">
    <location>
        <begin position="24"/>
        <end position="172"/>
    </location>
</feature>
<dbReference type="EMBL" id="JANKJG010000009">
    <property type="protein sequence ID" value="MCR8827403.1"/>
    <property type="molecule type" value="Genomic_DNA"/>
</dbReference>
<dbReference type="RefSeq" id="WP_258295173.1">
    <property type="nucleotide sequence ID" value="NZ_JANKJG010000009.1"/>
</dbReference>
<reference evidence="2" key="1">
    <citation type="submission" date="2022-07" db="EMBL/GenBank/DDBJ databases">
        <title>Pseudosulfitobacter sp. strain AP-MA-4, whole genome sequence.</title>
        <authorList>
            <person name="Jiang Y."/>
        </authorList>
    </citation>
    <scope>NUCLEOTIDE SEQUENCE</scope>
    <source>
        <strain evidence="2">AP-MA-4</strain>
    </source>
</reference>
<proteinExistence type="predicted"/>
<name>A0ABT1Z2P3_9RHOB</name>
<evidence type="ECO:0000313" key="3">
    <source>
        <dbReference type="Proteomes" id="UP001165396"/>
    </source>
</evidence>
<comment type="caution">
    <text evidence="2">The sequence shown here is derived from an EMBL/GenBank/DDBJ whole genome shotgun (WGS) entry which is preliminary data.</text>
</comment>
<dbReference type="Proteomes" id="UP001165396">
    <property type="component" value="Unassembled WGS sequence"/>
</dbReference>